<dbReference type="Proteomes" id="UP001501752">
    <property type="component" value="Unassembled WGS sequence"/>
</dbReference>
<organism evidence="1 2">
    <name type="scientific">Kitasatospora terrestris</name>
    <dbReference type="NCBI Taxonomy" id="258051"/>
    <lineage>
        <taxon>Bacteria</taxon>
        <taxon>Bacillati</taxon>
        <taxon>Actinomycetota</taxon>
        <taxon>Actinomycetes</taxon>
        <taxon>Kitasatosporales</taxon>
        <taxon>Streptomycetaceae</taxon>
        <taxon>Kitasatospora</taxon>
    </lineage>
</organism>
<dbReference type="SUPFAM" id="SSF52047">
    <property type="entry name" value="RNI-like"/>
    <property type="match status" value="1"/>
</dbReference>
<dbReference type="InterPro" id="IPR032675">
    <property type="entry name" value="LRR_dom_sf"/>
</dbReference>
<name>A0ABP9E320_9ACTN</name>
<evidence type="ECO:0000313" key="2">
    <source>
        <dbReference type="Proteomes" id="UP001501752"/>
    </source>
</evidence>
<sequence length="316" mass="34118">MTINEHIEEFHGLPVHDFLAAAEGAAPPDPAAVAWRIGLEYDSPVTFAEAWQRFLDTVDTARVTAVVIGNWAPEEPEPLTGALAAIVAAAGRLPALRALFLGDITFEECEISWLQMCDITPLFTAYPQLEELVVRGAGEDYEGSTRLALSPLRHERLRALRFESGGLPGAVVRAVGACDFPALERLELWLGVASYGGDWTTADLAPFLGGDALPALRHLGLQNAEQQDEIAALVARAPVVPRLTGLALSMGALTDEGAEALLDGQPLTHLSTLDLHHHYLTEQTRQRLRDALPGVALDLSGAEKPDDKWRYVAVAE</sequence>
<proteinExistence type="predicted"/>
<dbReference type="InterPro" id="IPR047722">
    <property type="entry name" value="STM4015-like"/>
</dbReference>
<keyword evidence="2" id="KW-1185">Reference proteome</keyword>
<dbReference type="Gene3D" id="3.80.10.10">
    <property type="entry name" value="Ribonuclease Inhibitor"/>
    <property type="match status" value="1"/>
</dbReference>
<dbReference type="EMBL" id="BAABIS010000001">
    <property type="protein sequence ID" value="GAA4864379.1"/>
    <property type="molecule type" value="Genomic_DNA"/>
</dbReference>
<evidence type="ECO:0000313" key="1">
    <source>
        <dbReference type="EMBL" id="GAA4864379.1"/>
    </source>
</evidence>
<gene>
    <name evidence="1" type="ORF">GCM10023235_48330</name>
</gene>
<dbReference type="RefSeq" id="WP_345698961.1">
    <property type="nucleotide sequence ID" value="NZ_BAABIS010000001.1"/>
</dbReference>
<protein>
    <submittedName>
        <fullName evidence="1">STM4015 family protein</fullName>
    </submittedName>
</protein>
<reference evidence="2" key="1">
    <citation type="journal article" date="2019" name="Int. J. Syst. Evol. Microbiol.">
        <title>The Global Catalogue of Microorganisms (GCM) 10K type strain sequencing project: providing services to taxonomists for standard genome sequencing and annotation.</title>
        <authorList>
            <consortium name="The Broad Institute Genomics Platform"/>
            <consortium name="The Broad Institute Genome Sequencing Center for Infectious Disease"/>
            <person name="Wu L."/>
            <person name="Ma J."/>
        </authorList>
    </citation>
    <scope>NUCLEOTIDE SEQUENCE [LARGE SCALE GENOMIC DNA]</scope>
    <source>
        <strain evidence="2">JCM 13006</strain>
    </source>
</reference>
<comment type="caution">
    <text evidence="1">The sequence shown here is derived from an EMBL/GenBank/DDBJ whole genome shotgun (WGS) entry which is preliminary data.</text>
</comment>
<dbReference type="NCBIfam" id="NF038076">
    <property type="entry name" value="fam_STM4015"/>
    <property type="match status" value="1"/>
</dbReference>
<accession>A0ABP9E320</accession>